<evidence type="ECO:0000313" key="8">
    <source>
        <dbReference type="EMBL" id="KAK3339673.1"/>
    </source>
</evidence>
<comment type="subcellular location">
    <subcellularLocation>
        <location evidence="1">Nucleus</location>
    </subcellularLocation>
</comment>
<evidence type="ECO:0000256" key="6">
    <source>
        <dbReference type="ARBA" id="ARBA00023242"/>
    </source>
</evidence>
<dbReference type="PROSITE" id="PS00463">
    <property type="entry name" value="ZN2_CY6_FUNGAL_1"/>
    <property type="match status" value="1"/>
</dbReference>
<dbReference type="InterPro" id="IPR001138">
    <property type="entry name" value="Zn2Cys6_DnaBD"/>
</dbReference>
<dbReference type="PROSITE" id="PS50048">
    <property type="entry name" value="ZN2_CY6_FUNGAL_2"/>
    <property type="match status" value="1"/>
</dbReference>
<evidence type="ECO:0000259" key="7">
    <source>
        <dbReference type="PROSITE" id="PS50048"/>
    </source>
</evidence>
<feature type="domain" description="Zn(2)-C6 fungal-type" evidence="7">
    <location>
        <begin position="13"/>
        <end position="41"/>
    </location>
</feature>
<keyword evidence="6" id="KW-0539">Nucleus</keyword>
<evidence type="ECO:0000256" key="4">
    <source>
        <dbReference type="ARBA" id="ARBA00023125"/>
    </source>
</evidence>
<dbReference type="GO" id="GO:0000981">
    <property type="term" value="F:DNA-binding transcription factor activity, RNA polymerase II-specific"/>
    <property type="evidence" value="ECO:0007669"/>
    <property type="project" value="InterPro"/>
</dbReference>
<dbReference type="PANTHER" id="PTHR37534">
    <property type="entry name" value="TRANSCRIPTIONAL ACTIVATOR PROTEIN UGA3"/>
    <property type="match status" value="1"/>
</dbReference>
<dbReference type="Gene3D" id="4.10.240.10">
    <property type="entry name" value="Zn(2)-C6 fungal-type DNA-binding domain"/>
    <property type="match status" value="1"/>
</dbReference>
<keyword evidence="3" id="KW-0805">Transcription regulation</keyword>
<evidence type="ECO:0000256" key="5">
    <source>
        <dbReference type="ARBA" id="ARBA00023163"/>
    </source>
</evidence>
<protein>
    <submittedName>
        <fullName evidence="8">Fungal-specific transcription factor domain-containing protein</fullName>
    </submittedName>
</protein>
<accession>A0AAJ0H5J8</accession>
<evidence type="ECO:0000256" key="1">
    <source>
        <dbReference type="ARBA" id="ARBA00004123"/>
    </source>
</evidence>
<dbReference type="GO" id="GO:0005634">
    <property type="term" value="C:nucleus"/>
    <property type="evidence" value="ECO:0007669"/>
    <property type="project" value="UniProtKB-SubCell"/>
</dbReference>
<gene>
    <name evidence="8" type="ORF">B0T25DRAFT_560379</name>
</gene>
<name>A0AAJ0H5J8_9PEZI</name>
<dbReference type="CDD" id="cd00067">
    <property type="entry name" value="GAL4"/>
    <property type="match status" value="1"/>
</dbReference>
<dbReference type="Proteomes" id="UP001275084">
    <property type="component" value="Unassembled WGS sequence"/>
</dbReference>
<dbReference type="InterPro" id="IPR036864">
    <property type="entry name" value="Zn2-C6_fun-type_DNA-bd_sf"/>
</dbReference>
<keyword evidence="5" id="KW-0804">Transcription</keyword>
<proteinExistence type="predicted"/>
<dbReference type="EMBL" id="JAUIQD010000009">
    <property type="protein sequence ID" value="KAK3339673.1"/>
    <property type="molecule type" value="Genomic_DNA"/>
</dbReference>
<dbReference type="Pfam" id="PF00172">
    <property type="entry name" value="Zn_clus"/>
    <property type="match status" value="1"/>
</dbReference>
<dbReference type="GO" id="GO:0008270">
    <property type="term" value="F:zinc ion binding"/>
    <property type="evidence" value="ECO:0007669"/>
    <property type="project" value="InterPro"/>
</dbReference>
<dbReference type="InterPro" id="IPR021858">
    <property type="entry name" value="Fun_TF"/>
</dbReference>
<sequence>MPPSTQTGFPSKGCHNCRRRRLRCDKSYPACHKCSNSGEECLGYGAVLRWANAPAIRGKLAGYAPFTAPAPGTLSGPVQPTKEKIELPEEHEGTRGWEQTPLTPSAFLTDPLLNHLNRASRHYVHHFNTSVCRDLVSIDQNSRNPFRIMIPLISRFPYLEALVIATSAMHLATMHRYQGRSAHTELVDALAAKDKAIRSLRAAISHSTPASQAMVLVAIVFFINLDLIDSGKGGWKAHITAAGSLIASLQHNDLDASLVPLADAIAADCLTYRILGSTVNGGEAMPDADISVLTRMQAHSYHCCPPAILQIILSASQLGPEDSEQAMALLCRARALDVRDWVNSIRGLSAQDDLQVRVGIASAHRATACLYACLVVPAVGGHVPAEMQPDGLVLEILEHLATVPVDHALLKGTVWPTFMAGAQTDDVVWRGWCLDRLRAVWTKNPWICPWGYIRTATEMLEKIWDGRAALDGRNWLQQLKGSKDNCLIV</sequence>
<comment type="caution">
    <text evidence="8">The sequence shown here is derived from an EMBL/GenBank/DDBJ whole genome shotgun (WGS) entry which is preliminary data.</text>
</comment>
<reference evidence="8" key="2">
    <citation type="submission" date="2023-06" db="EMBL/GenBank/DDBJ databases">
        <authorList>
            <consortium name="Lawrence Berkeley National Laboratory"/>
            <person name="Haridas S."/>
            <person name="Hensen N."/>
            <person name="Bonometti L."/>
            <person name="Westerberg I."/>
            <person name="Brannstrom I.O."/>
            <person name="Guillou S."/>
            <person name="Cros-Aarteil S."/>
            <person name="Calhoun S."/>
            <person name="Kuo A."/>
            <person name="Mondo S."/>
            <person name="Pangilinan J."/>
            <person name="Riley R."/>
            <person name="Labutti K."/>
            <person name="Andreopoulos B."/>
            <person name="Lipzen A."/>
            <person name="Chen C."/>
            <person name="Yanf M."/>
            <person name="Daum C."/>
            <person name="Ng V."/>
            <person name="Clum A."/>
            <person name="Steindorff A."/>
            <person name="Ohm R."/>
            <person name="Martin F."/>
            <person name="Silar P."/>
            <person name="Natvig D."/>
            <person name="Lalanne C."/>
            <person name="Gautier V."/>
            <person name="Ament-Velasquez S.L."/>
            <person name="Kruys A."/>
            <person name="Hutchinson M.I."/>
            <person name="Powell A.J."/>
            <person name="Barry K."/>
            <person name="Miller A.N."/>
            <person name="Grigoriev I.V."/>
            <person name="Debuchy R."/>
            <person name="Gladieux P."/>
            <person name="Thoren M.H."/>
            <person name="Johannesson H."/>
        </authorList>
    </citation>
    <scope>NUCLEOTIDE SEQUENCE</scope>
    <source>
        <strain evidence="8">CBS 955.72</strain>
    </source>
</reference>
<evidence type="ECO:0000313" key="9">
    <source>
        <dbReference type="Proteomes" id="UP001275084"/>
    </source>
</evidence>
<organism evidence="8 9">
    <name type="scientific">Lasiosphaeria hispida</name>
    <dbReference type="NCBI Taxonomy" id="260671"/>
    <lineage>
        <taxon>Eukaryota</taxon>
        <taxon>Fungi</taxon>
        <taxon>Dikarya</taxon>
        <taxon>Ascomycota</taxon>
        <taxon>Pezizomycotina</taxon>
        <taxon>Sordariomycetes</taxon>
        <taxon>Sordariomycetidae</taxon>
        <taxon>Sordariales</taxon>
        <taxon>Lasiosphaeriaceae</taxon>
        <taxon>Lasiosphaeria</taxon>
    </lineage>
</organism>
<dbReference type="Pfam" id="PF11951">
    <property type="entry name" value="Fungal_trans_2"/>
    <property type="match status" value="1"/>
</dbReference>
<dbReference type="PANTHER" id="PTHR37534:SF51">
    <property type="entry name" value="ACRIFLAVINE SENSITIVITY CONTROL PROTEIN ACR-2"/>
    <property type="match status" value="1"/>
</dbReference>
<dbReference type="SUPFAM" id="SSF57701">
    <property type="entry name" value="Zn2/Cys6 DNA-binding domain"/>
    <property type="match status" value="1"/>
</dbReference>
<keyword evidence="4" id="KW-0238">DNA-binding</keyword>
<evidence type="ECO:0000256" key="2">
    <source>
        <dbReference type="ARBA" id="ARBA00022833"/>
    </source>
</evidence>
<dbReference type="GO" id="GO:0000976">
    <property type="term" value="F:transcription cis-regulatory region binding"/>
    <property type="evidence" value="ECO:0007669"/>
    <property type="project" value="TreeGrafter"/>
</dbReference>
<evidence type="ECO:0000256" key="3">
    <source>
        <dbReference type="ARBA" id="ARBA00023015"/>
    </source>
</evidence>
<dbReference type="AlphaFoldDB" id="A0AAJ0H5J8"/>
<dbReference type="SMART" id="SM00066">
    <property type="entry name" value="GAL4"/>
    <property type="match status" value="1"/>
</dbReference>
<dbReference type="GO" id="GO:0045944">
    <property type="term" value="P:positive regulation of transcription by RNA polymerase II"/>
    <property type="evidence" value="ECO:0007669"/>
    <property type="project" value="TreeGrafter"/>
</dbReference>
<keyword evidence="9" id="KW-1185">Reference proteome</keyword>
<reference evidence="8" key="1">
    <citation type="journal article" date="2023" name="Mol. Phylogenet. Evol.">
        <title>Genome-scale phylogeny and comparative genomics of the fungal order Sordariales.</title>
        <authorList>
            <person name="Hensen N."/>
            <person name="Bonometti L."/>
            <person name="Westerberg I."/>
            <person name="Brannstrom I.O."/>
            <person name="Guillou S."/>
            <person name="Cros-Aarteil S."/>
            <person name="Calhoun S."/>
            <person name="Haridas S."/>
            <person name="Kuo A."/>
            <person name="Mondo S."/>
            <person name="Pangilinan J."/>
            <person name="Riley R."/>
            <person name="LaButti K."/>
            <person name="Andreopoulos B."/>
            <person name="Lipzen A."/>
            <person name="Chen C."/>
            <person name="Yan M."/>
            <person name="Daum C."/>
            <person name="Ng V."/>
            <person name="Clum A."/>
            <person name="Steindorff A."/>
            <person name="Ohm R.A."/>
            <person name="Martin F."/>
            <person name="Silar P."/>
            <person name="Natvig D.O."/>
            <person name="Lalanne C."/>
            <person name="Gautier V."/>
            <person name="Ament-Velasquez S.L."/>
            <person name="Kruys A."/>
            <person name="Hutchinson M.I."/>
            <person name="Powell A.J."/>
            <person name="Barry K."/>
            <person name="Miller A.N."/>
            <person name="Grigoriev I.V."/>
            <person name="Debuchy R."/>
            <person name="Gladieux P."/>
            <person name="Hiltunen Thoren M."/>
            <person name="Johannesson H."/>
        </authorList>
    </citation>
    <scope>NUCLEOTIDE SEQUENCE</scope>
    <source>
        <strain evidence="8">CBS 955.72</strain>
    </source>
</reference>
<keyword evidence="2" id="KW-0862">Zinc</keyword>